<protein>
    <submittedName>
        <fullName evidence="1">Uncharacterized protein</fullName>
    </submittedName>
</protein>
<sequence>MTAGQVAAPAADPGGDVYEAALAARGGREYRGGPVCWDRCDGVCRDCRRPEPQEGT</sequence>
<comment type="caution">
    <text evidence="1">The sequence shown here is derived from an EMBL/GenBank/DDBJ whole genome shotgun (WGS) entry which is preliminary data.</text>
</comment>
<evidence type="ECO:0000313" key="1">
    <source>
        <dbReference type="EMBL" id="REF00271.1"/>
    </source>
</evidence>
<dbReference type="EMBL" id="QTTT01000001">
    <property type="protein sequence ID" value="REF00271.1"/>
    <property type="molecule type" value="Genomic_DNA"/>
</dbReference>
<reference evidence="1 2" key="1">
    <citation type="submission" date="2018-08" db="EMBL/GenBank/DDBJ databases">
        <title>Sequencing the genomes of 1000 actinobacteria strains.</title>
        <authorList>
            <person name="Klenk H.-P."/>
        </authorList>
    </citation>
    <scope>NUCLEOTIDE SEQUENCE [LARGE SCALE GENOMIC DNA]</scope>
    <source>
        <strain evidence="1 2">DSM 43927</strain>
    </source>
</reference>
<name>A0A3D9T0E5_9ACTN</name>
<keyword evidence="2" id="KW-1185">Reference proteome</keyword>
<dbReference type="Proteomes" id="UP000256661">
    <property type="component" value="Unassembled WGS sequence"/>
</dbReference>
<gene>
    <name evidence="1" type="ORF">DFJ69_5800</name>
</gene>
<dbReference type="AlphaFoldDB" id="A0A3D9T0E5"/>
<organism evidence="1 2">
    <name type="scientific">Thermomonospora umbrina</name>
    <dbReference type="NCBI Taxonomy" id="111806"/>
    <lineage>
        <taxon>Bacteria</taxon>
        <taxon>Bacillati</taxon>
        <taxon>Actinomycetota</taxon>
        <taxon>Actinomycetes</taxon>
        <taxon>Streptosporangiales</taxon>
        <taxon>Thermomonosporaceae</taxon>
        <taxon>Thermomonospora</taxon>
    </lineage>
</organism>
<proteinExistence type="predicted"/>
<evidence type="ECO:0000313" key="2">
    <source>
        <dbReference type="Proteomes" id="UP000256661"/>
    </source>
</evidence>
<accession>A0A3D9T0E5</accession>